<dbReference type="InterPro" id="IPR036318">
    <property type="entry name" value="FAD-bd_PCMH-like_sf"/>
</dbReference>
<accession>A0A5N6UNB2</accession>
<dbReference type="PANTHER" id="PTHR42973">
    <property type="entry name" value="BINDING OXIDOREDUCTASE, PUTATIVE (AFU_ORTHOLOGUE AFUA_1G17690)-RELATED"/>
    <property type="match status" value="1"/>
</dbReference>
<keyword evidence="3" id="KW-0285">Flavoprotein</keyword>
<dbReference type="InterPro" id="IPR006093">
    <property type="entry name" value="Oxy_OxRdtase_FAD_BS"/>
</dbReference>
<name>A0A5N6UNB2_ASPTM</name>
<evidence type="ECO:0000256" key="1">
    <source>
        <dbReference type="ARBA" id="ARBA00001974"/>
    </source>
</evidence>
<comment type="cofactor">
    <cofactor evidence="1">
        <name>FAD</name>
        <dbReference type="ChEBI" id="CHEBI:57692"/>
    </cofactor>
</comment>
<comment type="similarity">
    <text evidence="2">Belongs to the oxygen-dependent FAD-linked oxidoreductase family.</text>
</comment>
<dbReference type="Proteomes" id="UP000326950">
    <property type="component" value="Unassembled WGS sequence"/>
</dbReference>
<sequence length="486" mass="54758">MPVYECNRQYKEKILYPGTPDYETCRRNNPSGDAPDKYPAEIHVVHDVEDVVFAVRRANELKKDIGIRSGGHTLSNGALFTGILIDTTHLNRNVEYDSGTHDITFGPSVRVQEIAEKLREINRFYPHGHCPTVAAGGFHLGGGQGVGMRGTGPTYRDWLTQLEIVVADGRVVLASEKENSDLFWAARGCGPAFFGVITKFWGKTTPRTKWWGQHTAFDLGNNYKPLMKWFIEQSKKTPKKVTELNAGVFYPEKAAAKSLPDKPPAEEKLTFIITNIALADTESEAKGMLAAYEDIPTELRSSVLESSFKELALEDMWAEQDMLWSSDNSEHWRFQSLCTDESVDLNKLLDAAEPIQTDIPTLRSVSLVVIPNWEPNEEACAYSVPIQLYLCSFAGWADPNLTPLMKEHWRSRYKKLLPFSSGMFPADYDVTNDEGNSTPLSNTALTRFMDVGKKWDPQQLFPARNKYVSTSEKMKNLWQKSDLGEL</sequence>
<evidence type="ECO:0000259" key="6">
    <source>
        <dbReference type="PROSITE" id="PS51387"/>
    </source>
</evidence>
<dbReference type="InterPro" id="IPR016166">
    <property type="entry name" value="FAD-bd_PCMH"/>
</dbReference>
<dbReference type="GO" id="GO:0016491">
    <property type="term" value="F:oxidoreductase activity"/>
    <property type="evidence" value="ECO:0007669"/>
    <property type="project" value="UniProtKB-KW"/>
</dbReference>
<reference evidence="7 8" key="1">
    <citation type="submission" date="2019-04" db="EMBL/GenBank/DDBJ databases">
        <title>Friends and foes A comparative genomics study of 23 Aspergillus species from section Flavi.</title>
        <authorList>
            <consortium name="DOE Joint Genome Institute"/>
            <person name="Kjaerbolling I."/>
            <person name="Vesth T."/>
            <person name="Frisvad J.C."/>
            <person name="Nybo J.L."/>
            <person name="Theobald S."/>
            <person name="Kildgaard S."/>
            <person name="Isbrandt T."/>
            <person name="Kuo A."/>
            <person name="Sato A."/>
            <person name="Lyhne E.K."/>
            <person name="Kogle M.E."/>
            <person name="Wiebenga A."/>
            <person name="Kun R.S."/>
            <person name="Lubbers R.J."/>
            <person name="Makela M.R."/>
            <person name="Barry K."/>
            <person name="Chovatia M."/>
            <person name="Clum A."/>
            <person name="Daum C."/>
            <person name="Haridas S."/>
            <person name="He G."/>
            <person name="LaButti K."/>
            <person name="Lipzen A."/>
            <person name="Mondo S."/>
            <person name="Riley R."/>
            <person name="Salamov A."/>
            <person name="Simmons B.A."/>
            <person name="Magnuson J.K."/>
            <person name="Henrissat B."/>
            <person name="Mortensen U.H."/>
            <person name="Larsen T.O."/>
            <person name="Devries R.P."/>
            <person name="Grigoriev I.V."/>
            <person name="Machida M."/>
            <person name="Baker S.E."/>
            <person name="Andersen M.R."/>
        </authorList>
    </citation>
    <scope>NUCLEOTIDE SEQUENCE [LARGE SCALE GENOMIC DNA]</scope>
    <source>
        <strain evidence="7 8">CBS 117626</strain>
    </source>
</reference>
<keyword evidence="5" id="KW-0560">Oxidoreductase</keyword>
<dbReference type="InterPro" id="IPR016169">
    <property type="entry name" value="FAD-bd_PCMH_sub2"/>
</dbReference>
<dbReference type="Gene3D" id="3.30.465.10">
    <property type="match status" value="1"/>
</dbReference>
<dbReference type="PANTHER" id="PTHR42973:SF39">
    <property type="entry name" value="FAD-BINDING PCMH-TYPE DOMAIN-CONTAINING PROTEIN"/>
    <property type="match status" value="1"/>
</dbReference>
<gene>
    <name evidence="7" type="ORF">BDV40DRAFT_302652</name>
</gene>
<evidence type="ECO:0000313" key="8">
    <source>
        <dbReference type="Proteomes" id="UP000326950"/>
    </source>
</evidence>
<dbReference type="EMBL" id="ML738663">
    <property type="protein sequence ID" value="KAE8160119.1"/>
    <property type="molecule type" value="Genomic_DNA"/>
</dbReference>
<evidence type="ECO:0000256" key="4">
    <source>
        <dbReference type="ARBA" id="ARBA00022827"/>
    </source>
</evidence>
<keyword evidence="4" id="KW-0274">FAD</keyword>
<evidence type="ECO:0000256" key="3">
    <source>
        <dbReference type="ARBA" id="ARBA00022630"/>
    </source>
</evidence>
<dbReference type="InterPro" id="IPR050416">
    <property type="entry name" value="FAD-linked_Oxidoreductase"/>
</dbReference>
<protein>
    <submittedName>
        <fullName evidence="7">Oxidoreductase</fullName>
    </submittedName>
</protein>
<evidence type="ECO:0000256" key="2">
    <source>
        <dbReference type="ARBA" id="ARBA00005466"/>
    </source>
</evidence>
<dbReference type="Pfam" id="PF01565">
    <property type="entry name" value="FAD_binding_4"/>
    <property type="match status" value="1"/>
</dbReference>
<dbReference type="GO" id="GO:0071949">
    <property type="term" value="F:FAD binding"/>
    <property type="evidence" value="ECO:0007669"/>
    <property type="project" value="InterPro"/>
</dbReference>
<dbReference type="AlphaFoldDB" id="A0A5N6UNB2"/>
<organism evidence="7 8">
    <name type="scientific">Aspergillus tamarii</name>
    <dbReference type="NCBI Taxonomy" id="41984"/>
    <lineage>
        <taxon>Eukaryota</taxon>
        <taxon>Fungi</taxon>
        <taxon>Dikarya</taxon>
        <taxon>Ascomycota</taxon>
        <taxon>Pezizomycotina</taxon>
        <taxon>Eurotiomycetes</taxon>
        <taxon>Eurotiomycetidae</taxon>
        <taxon>Eurotiales</taxon>
        <taxon>Aspergillaceae</taxon>
        <taxon>Aspergillus</taxon>
        <taxon>Aspergillus subgen. Circumdati</taxon>
    </lineage>
</organism>
<dbReference type="InterPro" id="IPR006094">
    <property type="entry name" value="Oxid_FAD_bind_N"/>
</dbReference>
<proteinExistence type="inferred from homology"/>
<evidence type="ECO:0000313" key="7">
    <source>
        <dbReference type="EMBL" id="KAE8160119.1"/>
    </source>
</evidence>
<dbReference type="SUPFAM" id="SSF56176">
    <property type="entry name" value="FAD-binding/transporter-associated domain-like"/>
    <property type="match status" value="1"/>
</dbReference>
<dbReference type="PROSITE" id="PS00862">
    <property type="entry name" value="OX2_COVAL_FAD"/>
    <property type="match status" value="1"/>
</dbReference>
<dbReference type="PROSITE" id="PS51387">
    <property type="entry name" value="FAD_PCMH"/>
    <property type="match status" value="1"/>
</dbReference>
<evidence type="ECO:0000256" key="5">
    <source>
        <dbReference type="ARBA" id="ARBA00023002"/>
    </source>
</evidence>
<keyword evidence="8" id="KW-1185">Reference proteome</keyword>
<dbReference type="OrthoDB" id="415825at2759"/>
<feature type="domain" description="FAD-binding PCMH-type" evidence="6">
    <location>
        <begin position="35"/>
        <end position="207"/>
    </location>
</feature>